<organism evidence="2 3">
    <name type="scientific">Amycolatopsis albidoflavus</name>
    <dbReference type="NCBI Taxonomy" id="102226"/>
    <lineage>
        <taxon>Bacteria</taxon>
        <taxon>Bacillati</taxon>
        <taxon>Actinomycetota</taxon>
        <taxon>Actinomycetes</taxon>
        <taxon>Pseudonocardiales</taxon>
        <taxon>Pseudonocardiaceae</taxon>
        <taxon>Amycolatopsis</taxon>
    </lineage>
</organism>
<comment type="caution">
    <text evidence="2">The sequence shown here is derived from an EMBL/GenBank/DDBJ whole genome shotgun (WGS) entry which is preliminary data.</text>
</comment>
<dbReference type="PANTHER" id="PTHR46696:SF4">
    <property type="entry name" value="BIOTIN BIOSYNTHESIS CYTOCHROME P450"/>
    <property type="match status" value="1"/>
</dbReference>
<evidence type="ECO:0000313" key="3">
    <source>
        <dbReference type="Proteomes" id="UP001597542"/>
    </source>
</evidence>
<dbReference type="EMBL" id="JBHUKQ010000016">
    <property type="protein sequence ID" value="MFD2485306.1"/>
    <property type="molecule type" value="Genomic_DNA"/>
</dbReference>
<evidence type="ECO:0000256" key="1">
    <source>
        <dbReference type="ARBA" id="ARBA00010617"/>
    </source>
</evidence>
<dbReference type="RefSeq" id="WP_344278928.1">
    <property type="nucleotide sequence ID" value="NZ_BAAAHV010000015.1"/>
</dbReference>
<dbReference type="CDD" id="cd11033">
    <property type="entry name" value="CYP142-like"/>
    <property type="match status" value="1"/>
</dbReference>
<dbReference type="PANTHER" id="PTHR46696">
    <property type="entry name" value="P450, PUTATIVE (EUROFUNG)-RELATED"/>
    <property type="match status" value="1"/>
</dbReference>
<dbReference type="SUPFAM" id="SSF48264">
    <property type="entry name" value="Cytochrome P450"/>
    <property type="match status" value="1"/>
</dbReference>
<dbReference type="PRINTS" id="PR00359">
    <property type="entry name" value="BP450"/>
</dbReference>
<dbReference type="Proteomes" id="UP001597542">
    <property type="component" value="Unassembled WGS sequence"/>
</dbReference>
<dbReference type="InterPro" id="IPR001128">
    <property type="entry name" value="Cyt_P450"/>
</dbReference>
<accession>A0ABW5I8Q1</accession>
<gene>
    <name evidence="2" type="ORF">ACFSUT_33895</name>
</gene>
<dbReference type="Gene3D" id="1.10.630.10">
    <property type="entry name" value="Cytochrome P450"/>
    <property type="match status" value="1"/>
</dbReference>
<dbReference type="InterPro" id="IPR036396">
    <property type="entry name" value="Cyt_P450_sf"/>
</dbReference>
<dbReference type="InterPro" id="IPR002397">
    <property type="entry name" value="Cyt_P450_B"/>
</dbReference>
<evidence type="ECO:0000313" key="2">
    <source>
        <dbReference type="EMBL" id="MFD2485306.1"/>
    </source>
</evidence>
<protein>
    <submittedName>
        <fullName evidence="2">Cytochrome P450</fullName>
    </submittedName>
</protein>
<dbReference type="Pfam" id="PF00067">
    <property type="entry name" value="p450"/>
    <property type="match status" value="1"/>
</dbReference>
<name>A0ABW5I8Q1_9PSEU</name>
<reference evidence="3" key="1">
    <citation type="journal article" date="2019" name="Int. J. Syst. Evol. Microbiol.">
        <title>The Global Catalogue of Microorganisms (GCM) 10K type strain sequencing project: providing services to taxonomists for standard genome sequencing and annotation.</title>
        <authorList>
            <consortium name="The Broad Institute Genomics Platform"/>
            <consortium name="The Broad Institute Genome Sequencing Center for Infectious Disease"/>
            <person name="Wu L."/>
            <person name="Ma J."/>
        </authorList>
    </citation>
    <scope>NUCLEOTIDE SEQUENCE [LARGE SCALE GENOMIC DNA]</scope>
    <source>
        <strain evidence="3">CGMCC 4.7638</strain>
    </source>
</reference>
<comment type="similarity">
    <text evidence="1">Belongs to the cytochrome P450 family.</text>
</comment>
<sequence length="410" mass="45893">MNTADINLLDPDTYRDGIPHDAFAYLRSHRPIFRHADPQSANGFWAITSHLGVKTVSRNPKTFSSWKRTTVLEELPEDLIQMLQMMLLNTDPPEHSRLRGAVSASFSNTAAARLASKVEKICEKLVDDALEMRTGDFVEMCAARLPMIVIADLLGAPKRDRDQLYRWSNRLSFRADPEFDADGGDQKAALEMLEYAKYLADLKRREPGDDLFTDLVSVGSGAGELSELELGLFFIMLTTAGNETVRSSISNGMLALMHHRGQWEQLCARPSALDTAPDEIIRWVSPTMAFRRTAMTDVELLGETIRAGDKVIVYYAAANYDEVVFAAPMEFDVCRNPNPHLGFGGGGPHYCLGRYLALLEIKTMLRVLSEKVDRLEIEGPVRRLRSNFLHGIATMPVRIVPRLPRRSVIG</sequence>
<proteinExistence type="inferred from homology"/>
<keyword evidence="3" id="KW-1185">Reference proteome</keyword>